<dbReference type="InterPro" id="IPR036156">
    <property type="entry name" value="Beta-gal/glucu_dom_sf"/>
</dbReference>
<proteinExistence type="inferred from homology"/>
<dbReference type="AlphaFoldDB" id="A0A6I6MLY1"/>
<evidence type="ECO:0000259" key="7">
    <source>
        <dbReference type="Pfam" id="PF16355"/>
    </source>
</evidence>
<dbReference type="InterPro" id="IPR040605">
    <property type="entry name" value="Glyco_hydro2_dom5"/>
</dbReference>
<dbReference type="PROSITE" id="PS51318">
    <property type="entry name" value="TAT"/>
    <property type="match status" value="1"/>
</dbReference>
<dbReference type="Pfam" id="PF02837">
    <property type="entry name" value="Glyco_hydro_2_N"/>
    <property type="match status" value="1"/>
</dbReference>
<dbReference type="Pfam" id="PF18565">
    <property type="entry name" value="Glyco_hydro2_C5"/>
    <property type="match status" value="1"/>
</dbReference>
<keyword evidence="3 9" id="KW-0326">Glycosidase</keyword>
<dbReference type="SUPFAM" id="SSF51445">
    <property type="entry name" value="(Trans)glycosidases"/>
    <property type="match status" value="1"/>
</dbReference>
<dbReference type="PROSITE" id="PS00608">
    <property type="entry name" value="GLYCOSYL_HYDROL_F2_2"/>
    <property type="match status" value="1"/>
</dbReference>
<keyword evidence="10" id="KW-1185">Reference proteome</keyword>
<dbReference type="Proteomes" id="UP000431269">
    <property type="component" value="Chromosome"/>
</dbReference>
<evidence type="ECO:0000259" key="4">
    <source>
        <dbReference type="Pfam" id="PF00703"/>
    </source>
</evidence>
<evidence type="ECO:0000313" key="9">
    <source>
        <dbReference type="EMBL" id="QGZ96240.1"/>
    </source>
</evidence>
<dbReference type="InterPro" id="IPR006311">
    <property type="entry name" value="TAT_signal"/>
</dbReference>
<dbReference type="InterPro" id="IPR006103">
    <property type="entry name" value="Glyco_hydro_2_cat"/>
</dbReference>
<dbReference type="InterPro" id="IPR013783">
    <property type="entry name" value="Ig-like_fold"/>
</dbReference>
<feature type="domain" description="DUF4982" evidence="7">
    <location>
        <begin position="647"/>
        <end position="703"/>
    </location>
</feature>
<dbReference type="PANTHER" id="PTHR42732:SF1">
    <property type="entry name" value="BETA-MANNOSIDASE"/>
    <property type="match status" value="1"/>
</dbReference>
<dbReference type="RefSeq" id="WP_158767041.1">
    <property type="nucleotide sequence ID" value="NZ_CP047045.1"/>
</dbReference>
<dbReference type="InterPro" id="IPR048230">
    <property type="entry name" value="GalA-like"/>
</dbReference>
<dbReference type="KEGG" id="tsv:DSM104635_03098"/>
<dbReference type="SUPFAM" id="SSF49785">
    <property type="entry name" value="Galactose-binding domain-like"/>
    <property type="match status" value="1"/>
</dbReference>
<organism evidence="9 10">
    <name type="scientific">Terricaulis silvestris</name>
    <dbReference type="NCBI Taxonomy" id="2686094"/>
    <lineage>
        <taxon>Bacteria</taxon>
        <taxon>Pseudomonadati</taxon>
        <taxon>Pseudomonadota</taxon>
        <taxon>Alphaproteobacteria</taxon>
        <taxon>Caulobacterales</taxon>
        <taxon>Caulobacteraceae</taxon>
        <taxon>Terricaulis</taxon>
    </lineage>
</organism>
<feature type="domain" description="Glycoside hydrolase family 2 immunoglobulin-like beta-sandwich" evidence="4">
    <location>
        <begin position="250"/>
        <end position="344"/>
    </location>
</feature>
<dbReference type="Pfam" id="PF16355">
    <property type="entry name" value="DUF4982"/>
    <property type="match status" value="1"/>
</dbReference>
<dbReference type="GO" id="GO:0004565">
    <property type="term" value="F:beta-galactosidase activity"/>
    <property type="evidence" value="ECO:0007669"/>
    <property type="project" value="UniProtKB-EC"/>
</dbReference>
<reference evidence="10" key="1">
    <citation type="submission" date="2019-12" db="EMBL/GenBank/DDBJ databases">
        <title>Complete genome of Terracaulis silvestris 0127_4.</title>
        <authorList>
            <person name="Vieira S."/>
            <person name="Riedel T."/>
            <person name="Sproer C."/>
            <person name="Pascual J."/>
            <person name="Boedeker C."/>
            <person name="Overmann J."/>
        </authorList>
    </citation>
    <scope>NUCLEOTIDE SEQUENCE [LARGE SCALE GENOMIC DNA]</scope>
    <source>
        <strain evidence="10">0127_4</strain>
    </source>
</reference>
<dbReference type="GO" id="GO:0005975">
    <property type="term" value="P:carbohydrate metabolic process"/>
    <property type="evidence" value="ECO:0007669"/>
    <property type="project" value="InterPro"/>
</dbReference>
<dbReference type="InterPro" id="IPR023232">
    <property type="entry name" value="Glyco_hydro_2_AS"/>
</dbReference>
<evidence type="ECO:0000256" key="3">
    <source>
        <dbReference type="ARBA" id="ARBA00023295"/>
    </source>
</evidence>
<feature type="domain" description="Glycoside hydrolase family 2 catalytic" evidence="5">
    <location>
        <begin position="352"/>
        <end position="426"/>
    </location>
</feature>
<comment type="similarity">
    <text evidence="1">Belongs to the glycosyl hydrolase 2 family.</text>
</comment>
<dbReference type="PANTHER" id="PTHR42732">
    <property type="entry name" value="BETA-GALACTOSIDASE"/>
    <property type="match status" value="1"/>
</dbReference>
<feature type="domain" description="Glycosyl hydrolases family 2 sugar binding" evidence="6">
    <location>
        <begin position="138"/>
        <end position="231"/>
    </location>
</feature>
<keyword evidence="2 9" id="KW-0378">Hydrolase</keyword>
<dbReference type="Gene3D" id="2.60.120.260">
    <property type="entry name" value="Galactose-binding domain-like"/>
    <property type="match status" value="1"/>
</dbReference>
<feature type="domain" description="Glycoside hydrolase family 2" evidence="8">
    <location>
        <begin position="717"/>
        <end position="818"/>
    </location>
</feature>
<dbReference type="SUPFAM" id="SSF49303">
    <property type="entry name" value="beta-Galactosidase/glucuronidase domain"/>
    <property type="match status" value="1"/>
</dbReference>
<name>A0A6I6MLY1_9CAUL</name>
<dbReference type="Gene3D" id="2.60.40.10">
    <property type="entry name" value="Immunoglobulins"/>
    <property type="match status" value="3"/>
</dbReference>
<evidence type="ECO:0000313" key="10">
    <source>
        <dbReference type="Proteomes" id="UP000431269"/>
    </source>
</evidence>
<evidence type="ECO:0000259" key="8">
    <source>
        <dbReference type="Pfam" id="PF18565"/>
    </source>
</evidence>
<evidence type="ECO:0000256" key="1">
    <source>
        <dbReference type="ARBA" id="ARBA00007401"/>
    </source>
</evidence>
<dbReference type="Pfam" id="PF00703">
    <property type="entry name" value="Glyco_hydro_2"/>
    <property type="match status" value="1"/>
</dbReference>
<dbReference type="InterPro" id="IPR051913">
    <property type="entry name" value="GH2_Domain-Containing"/>
</dbReference>
<feature type="domain" description="Glycoside hydrolase family 2 catalytic" evidence="5">
    <location>
        <begin position="434"/>
        <end position="509"/>
    </location>
</feature>
<evidence type="ECO:0000259" key="6">
    <source>
        <dbReference type="Pfam" id="PF02837"/>
    </source>
</evidence>
<gene>
    <name evidence="9" type="primary">lacZ</name>
    <name evidence="9" type="ORF">DSM104635_03098</name>
</gene>
<dbReference type="NCBIfam" id="NF041462">
    <property type="entry name" value="GalA"/>
    <property type="match status" value="1"/>
</dbReference>
<dbReference type="EMBL" id="CP047045">
    <property type="protein sequence ID" value="QGZ96240.1"/>
    <property type="molecule type" value="Genomic_DNA"/>
</dbReference>
<dbReference type="InterPro" id="IPR017853">
    <property type="entry name" value="GH"/>
</dbReference>
<dbReference type="InterPro" id="IPR008979">
    <property type="entry name" value="Galactose-bd-like_sf"/>
</dbReference>
<dbReference type="Pfam" id="PF02836">
    <property type="entry name" value="Glyco_hydro_2_C"/>
    <property type="match status" value="2"/>
</dbReference>
<dbReference type="Gene3D" id="3.20.20.80">
    <property type="entry name" value="Glycosidases"/>
    <property type="match status" value="1"/>
</dbReference>
<sequence length="831" mass="91839">MGKITRRGLIGSSAAIGALGAQGPASAQAQTRRGAAGANGRRERLLMDFDWRFALGHASDIARDFDFGLNQRTFAKQGVSVSAAAAADFDDSAWRAIQLPHDWAVELPFVPSTGEIPEWDPRADHGFKPLGREFPDTSVGWYRKTFDLPQNDRGKRIAIEFDGVFRDALVMFNGYAVHRNQSGYAPFRVDITDFANCGGANVLAVRADATLGEGWFYEGAGIYRHVWLTKTDPLHVPQWGVFVRAVPRAGGAEILVTTDLTNECDVPRVCEVRCVVHDATGRVVADARQGSRLEAWGNSAVEQRTRIEGARLWTLEEPYLYSLRTEIWTNGALIDVVTTPFGVRTIRFDAQQGFFLNEQPLKLLGTCNHQDHAGVGSALPDALQDFRIRKLKEMGSNAYRAAHNPPTPELLDACDQLGMLVIDETRPMTSSPEGMDQLERLIRRDRNHPSVILWSIGNEEQNHQTTERGARIAASMKRLVNALDDTRLTTIAIDNDNIEGASPVVDVRGFNYRTQLMAGYHERVPNQPIYGSETGSTVCTRGEYARDDVRHILPAYDREHPWWATTAEFWWKIIADQPFNAGGFIWTGFDYRGEPTPFNQFPSISSYFGVMDTCGFPKDNYYYYKAWWSREPVLHVLPHWNWEGREGQEIEVWCHSNCDTVELFLNGAPLGSHPVPRNGHAEWRVPYAPGSLEARGFRNGALVQTVRRETAGPAARLVLSADRASIAGDGEDCSVVSVQVVDAQGRIAPRADHEVSFAVRGPGAIIGVGNGNPTSLEPDKAQARRAFNGLCMAIVQARKAAGRIRITASAPGLAPANLTIAATRTRARPAI</sequence>
<evidence type="ECO:0000256" key="2">
    <source>
        <dbReference type="ARBA" id="ARBA00022801"/>
    </source>
</evidence>
<dbReference type="EC" id="3.2.1.23" evidence="9"/>
<dbReference type="InterPro" id="IPR032311">
    <property type="entry name" value="DUF4982"/>
</dbReference>
<protein>
    <submittedName>
        <fullName evidence="9">Beta-galactosidase</fullName>
        <ecNumber evidence="9">3.2.1.23</ecNumber>
    </submittedName>
</protein>
<dbReference type="InterPro" id="IPR006104">
    <property type="entry name" value="Glyco_hydro_2_N"/>
</dbReference>
<accession>A0A6I6MLY1</accession>
<dbReference type="InterPro" id="IPR006102">
    <property type="entry name" value="Ig-like_GH2"/>
</dbReference>
<evidence type="ECO:0000259" key="5">
    <source>
        <dbReference type="Pfam" id="PF02836"/>
    </source>
</evidence>